<dbReference type="GO" id="GO:0030245">
    <property type="term" value="P:cellulose catabolic process"/>
    <property type="evidence" value="ECO:0007669"/>
    <property type="project" value="UniProtKB-KW"/>
</dbReference>
<evidence type="ECO:0000256" key="17">
    <source>
        <dbReference type="SAM" id="SignalP"/>
    </source>
</evidence>
<organism evidence="19 20">
    <name type="scientific">Parathielavia hyrcaniae</name>
    <dbReference type="NCBI Taxonomy" id="113614"/>
    <lineage>
        <taxon>Eukaryota</taxon>
        <taxon>Fungi</taxon>
        <taxon>Dikarya</taxon>
        <taxon>Ascomycota</taxon>
        <taxon>Pezizomycotina</taxon>
        <taxon>Sordariomycetes</taxon>
        <taxon>Sordariomycetidae</taxon>
        <taxon>Sordariales</taxon>
        <taxon>Chaetomiaceae</taxon>
        <taxon>Parathielavia</taxon>
    </lineage>
</organism>
<evidence type="ECO:0000256" key="13">
    <source>
        <dbReference type="ARBA" id="ARBA00044502"/>
    </source>
</evidence>
<evidence type="ECO:0000256" key="14">
    <source>
        <dbReference type="ARBA" id="ARBA00045077"/>
    </source>
</evidence>
<keyword evidence="9" id="KW-0503">Monooxygenase</keyword>
<evidence type="ECO:0000256" key="12">
    <source>
        <dbReference type="ARBA" id="ARBA00023326"/>
    </source>
</evidence>
<evidence type="ECO:0000256" key="8">
    <source>
        <dbReference type="ARBA" id="ARBA00023008"/>
    </source>
</evidence>
<keyword evidence="10" id="KW-1015">Disulfide bond</keyword>
<protein>
    <recommendedName>
        <fullName evidence="15">lytic cellulose monooxygenase (C4-dehydrogenating)</fullName>
        <ecNumber evidence="15">1.14.99.56</ecNumber>
    </recommendedName>
</protein>
<feature type="region of interest" description="Disordered" evidence="16">
    <location>
        <begin position="257"/>
        <end position="276"/>
    </location>
</feature>
<proteinExistence type="inferred from homology"/>
<dbReference type="AlphaFoldDB" id="A0AAN6PXD4"/>
<evidence type="ECO:0000256" key="11">
    <source>
        <dbReference type="ARBA" id="ARBA00023277"/>
    </source>
</evidence>
<dbReference type="InterPro" id="IPR000254">
    <property type="entry name" value="CBD"/>
</dbReference>
<dbReference type="GO" id="GO:0005576">
    <property type="term" value="C:extracellular region"/>
    <property type="evidence" value="ECO:0007669"/>
    <property type="project" value="UniProtKB-SubCell"/>
</dbReference>
<name>A0AAN6PXD4_9PEZI</name>
<keyword evidence="20" id="KW-1185">Reference proteome</keyword>
<comment type="similarity">
    <text evidence="13">Belongs to the polysaccharide monooxygenase AA9 family.</text>
</comment>
<evidence type="ECO:0000256" key="3">
    <source>
        <dbReference type="ARBA" id="ARBA00022525"/>
    </source>
</evidence>
<comment type="cofactor">
    <cofactor evidence="1">
        <name>Cu(2+)</name>
        <dbReference type="ChEBI" id="CHEBI:29036"/>
    </cofactor>
</comment>
<evidence type="ECO:0000256" key="16">
    <source>
        <dbReference type="SAM" id="MobiDB-lite"/>
    </source>
</evidence>
<dbReference type="EC" id="1.14.99.56" evidence="15"/>
<keyword evidence="8" id="KW-0186">Copper</keyword>
<feature type="region of interest" description="Disordered" evidence="16">
    <location>
        <begin position="283"/>
        <end position="319"/>
    </location>
</feature>
<dbReference type="SUPFAM" id="SSF57180">
    <property type="entry name" value="Cellulose-binding domain"/>
    <property type="match status" value="1"/>
</dbReference>
<evidence type="ECO:0000256" key="10">
    <source>
        <dbReference type="ARBA" id="ARBA00023157"/>
    </source>
</evidence>
<dbReference type="GO" id="GO:0004497">
    <property type="term" value="F:monooxygenase activity"/>
    <property type="evidence" value="ECO:0007669"/>
    <property type="project" value="UniProtKB-KW"/>
</dbReference>
<comment type="catalytic activity">
    <reaction evidence="14">
        <text>[(1-&gt;4)-beta-D-glucosyl]n+m + reduced acceptor + O2 = 4-dehydro-beta-D-glucosyl-[(1-&gt;4)-beta-D-glucosyl]n-1 + [(1-&gt;4)-beta-D-glucosyl]m + acceptor + H2O.</text>
        <dbReference type="EC" id="1.14.99.56"/>
    </reaction>
</comment>
<evidence type="ECO:0000256" key="9">
    <source>
        <dbReference type="ARBA" id="ARBA00023033"/>
    </source>
</evidence>
<feature type="signal peptide" evidence="17">
    <location>
        <begin position="1"/>
        <end position="19"/>
    </location>
</feature>
<accession>A0AAN6PXD4</accession>
<evidence type="ECO:0000256" key="4">
    <source>
        <dbReference type="ARBA" id="ARBA00022723"/>
    </source>
</evidence>
<keyword evidence="5 17" id="KW-0732">Signal</keyword>
<evidence type="ECO:0000256" key="6">
    <source>
        <dbReference type="ARBA" id="ARBA00023001"/>
    </source>
</evidence>
<comment type="subcellular location">
    <subcellularLocation>
        <location evidence="2">Secreted</location>
    </subcellularLocation>
</comment>
<gene>
    <name evidence="19" type="ORF">N658DRAFT_429608</name>
</gene>
<keyword evidence="12" id="KW-0624">Polysaccharide degradation</keyword>
<dbReference type="Gene3D" id="2.70.50.70">
    <property type="match status" value="1"/>
</dbReference>
<keyword evidence="4" id="KW-0479">Metal-binding</keyword>
<dbReference type="GO" id="GO:0046872">
    <property type="term" value="F:metal ion binding"/>
    <property type="evidence" value="ECO:0007669"/>
    <property type="project" value="UniProtKB-KW"/>
</dbReference>
<evidence type="ECO:0000256" key="2">
    <source>
        <dbReference type="ARBA" id="ARBA00004613"/>
    </source>
</evidence>
<dbReference type="EMBL" id="MU863648">
    <property type="protein sequence ID" value="KAK4099558.1"/>
    <property type="molecule type" value="Genomic_DNA"/>
</dbReference>
<dbReference type="SMART" id="SM00236">
    <property type="entry name" value="fCBD"/>
    <property type="match status" value="1"/>
</dbReference>
<reference evidence="19" key="2">
    <citation type="submission" date="2023-05" db="EMBL/GenBank/DDBJ databases">
        <authorList>
            <consortium name="Lawrence Berkeley National Laboratory"/>
            <person name="Steindorff A."/>
            <person name="Hensen N."/>
            <person name="Bonometti L."/>
            <person name="Westerberg I."/>
            <person name="Brannstrom I.O."/>
            <person name="Guillou S."/>
            <person name="Cros-Aarteil S."/>
            <person name="Calhoun S."/>
            <person name="Haridas S."/>
            <person name="Kuo A."/>
            <person name="Mondo S."/>
            <person name="Pangilinan J."/>
            <person name="Riley R."/>
            <person name="Labutti K."/>
            <person name="Andreopoulos B."/>
            <person name="Lipzen A."/>
            <person name="Chen C."/>
            <person name="Yanf M."/>
            <person name="Daum C."/>
            <person name="Ng V."/>
            <person name="Clum A."/>
            <person name="Ohm R."/>
            <person name="Martin F."/>
            <person name="Silar P."/>
            <person name="Natvig D."/>
            <person name="Lalanne C."/>
            <person name="Gautier V."/>
            <person name="Ament-Velasquez S.L."/>
            <person name="Kruys A."/>
            <person name="Hutchinson M.I."/>
            <person name="Powell A.J."/>
            <person name="Barry K."/>
            <person name="Miller A.N."/>
            <person name="Grigoriev I.V."/>
            <person name="Debuchy R."/>
            <person name="Gladieux P."/>
            <person name="Thoren M.H."/>
            <person name="Johannesson H."/>
        </authorList>
    </citation>
    <scope>NUCLEOTIDE SEQUENCE</scope>
    <source>
        <strain evidence="19">CBS 757.83</strain>
    </source>
</reference>
<dbReference type="Pfam" id="PF03443">
    <property type="entry name" value="AA9"/>
    <property type="match status" value="1"/>
</dbReference>
<dbReference type="CDD" id="cd21175">
    <property type="entry name" value="LPMO_AA9"/>
    <property type="match status" value="1"/>
</dbReference>
<keyword evidence="11" id="KW-0119">Carbohydrate metabolism</keyword>
<evidence type="ECO:0000256" key="15">
    <source>
        <dbReference type="ARBA" id="ARBA00047174"/>
    </source>
</evidence>
<dbReference type="InterPro" id="IPR035971">
    <property type="entry name" value="CBD_sf"/>
</dbReference>
<evidence type="ECO:0000256" key="1">
    <source>
        <dbReference type="ARBA" id="ARBA00001973"/>
    </source>
</evidence>
<feature type="compositionally biased region" description="Low complexity" evidence="16">
    <location>
        <begin position="283"/>
        <end position="313"/>
    </location>
</feature>
<dbReference type="PANTHER" id="PTHR33353:SF36">
    <property type="entry name" value="ENDO-BETA-1,4-GLUCANASE D"/>
    <property type="match status" value="1"/>
</dbReference>
<dbReference type="PANTHER" id="PTHR33353">
    <property type="entry name" value="PUTATIVE (AFU_ORTHOLOGUE AFUA_1G12560)-RELATED"/>
    <property type="match status" value="1"/>
</dbReference>
<dbReference type="Pfam" id="PF00734">
    <property type="entry name" value="CBM_1"/>
    <property type="match status" value="1"/>
</dbReference>
<evidence type="ECO:0000313" key="20">
    <source>
        <dbReference type="Proteomes" id="UP001305647"/>
    </source>
</evidence>
<feature type="domain" description="CBM1" evidence="18">
    <location>
        <begin position="317"/>
        <end position="353"/>
    </location>
</feature>
<evidence type="ECO:0000256" key="7">
    <source>
        <dbReference type="ARBA" id="ARBA00023002"/>
    </source>
</evidence>
<keyword evidence="6" id="KW-0136">Cellulose degradation</keyword>
<evidence type="ECO:0000256" key="5">
    <source>
        <dbReference type="ARBA" id="ARBA00022729"/>
    </source>
</evidence>
<evidence type="ECO:0000259" key="18">
    <source>
        <dbReference type="PROSITE" id="PS51164"/>
    </source>
</evidence>
<keyword evidence="3" id="KW-0964">Secreted</keyword>
<reference evidence="19" key="1">
    <citation type="journal article" date="2023" name="Mol. Phylogenet. Evol.">
        <title>Genome-scale phylogeny and comparative genomics of the fungal order Sordariales.</title>
        <authorList>
            <person name="Hensen N."/>
            <person name="Bonometti L."/>
            <person name="Westerberg I."/>
            <person name="Brannstrom I.O."/>
            <person name="Guillou S."/>
            <person name="Cros-Aarteil S."/>
            <person name="Calhoun S."/>
            <person name="Haridas S."/>
            <person name="Kuo A."/>
            <person name="Mondo S."/>
            <person name="Pangilinan J."/>
            <person name="Riley R."/>
            <person name="LaButti K."/>
            <person name="Andreopoulos B."/>
            <person name="Lipzen A."/>
            <person name="Chen C."/>
            <person name="Yan M."/>
            <person name="Daum C."/>
            <person name="Ng V."/>
            <person name="Clum A."/>
            <person name="Steindorff A."/>
            <person name="Ohm R.A."/>
            <person name="Martin F."/>
            <person name="Silar P."/>
            <person name="Natvig D.O."/>
            <person name="Lalanne C."/>
            <person name="Gautier V."/>
            <person name="Ament-Velasquez S.L."/>
            <person name="Kruys A."/>
            <person name="Hutchinson M.I."/>
            <person name="Powell A.J."/>
            <person name="Barry K."/>
            <person name="Miller A.N."/>
            <person name="Grigoriev I.V."/>
            <person name="Debuchy R."/>
            <person name="Gladieux P."/>
            <person name="Hiltunen Thoren M."/>
            <person name="Johannesson H."/>
        </authorList>
    </citation>
    <scope>NUCLEOTIDE SEQUENCE</scope>
    <source>
        <strain evidence="19">CBS 757.83</strain>
    </source>
</reference>
<sequence length="353" mass="36183">MSKVSALIASLAGAAFVAGHGFVHHVIINGVYYENYNPATHWYSPNPPTVIGWRATNQDLGFVEPNNFGTSDVICHRGGTPGGGHATIAAGDKISIVWDPEWPTSHMGPVIDYLAACNGPCESVNKESLRWFKISGAGYDQQAGRWAADALRANGNSWLVQIPSDLKAGNYVLRHEIIALHGAGSPNGAQSYPQCINLRVTGSGSNVPSGVAGTSLYTASDPGILFNPYVPSPNYPVPGPALIPGAASSIPQSKSTATATASATLPGGGNPAPTTTSTVVVTSVSTTSRPPTSTSTTLRTSTVVPSSTTTAPPTGGPVQSRYGQCGGSGWSGPTACAAGSSCSVLNAWYAQCI</sequence>
<feature type="chain" id="PRO_5042903800" description="lytic cellulose monooxygenase (C4-dehydrogenating)" evidence="17">
    <location>
        <begin position="20"/>
        <end position="353"/>
    </location>
</feature>
<dbReference type="PROSITE" id="PS00562">
    <property type="entry name" value="CBM1_1"/>
    <property type="match status" value="1"/>
</dbReference>
<evidence type="ECO:0000313" key="19">
    <source>
        <dbReference type="EMBL" id="KAK4099558.1"/>
    </source>
</evidence>
<dbReference type="Proteomes" id="UP001305647">
    <property type="component" value="Unassembled WGS sequence"/>
</dbReference>
<dbReference type="PROSITE" id="PS51164">
    <property type="entry name" value="CBM1_2"/>
    <property type="match status" value="1"/>
</dbReference>
<comment type="caution">
    <text evidence="19">The sequence shown here is derived from an EMBL/GenBank/DDBJ whole genome shotgun (WGS) entry which is preliminary data.</text>
</comment>
<keyword evidence="7" id="KW-0560">Oxidoreductase</keyword>
<dbReference type="InterPro" id="IPR049892">
    <property type="entry name" value="AA9"/>
</dbReference>
<dbReference type="GO" id="GO:0030248">
    <property type="term" value="F:cellulose binding"/>
    <property type="evidence" value="ECO:0007669"/>
    <property type="project" value="InterPro"/>
</dbReference>
<dbReference type="InterPro" id="IPR005103">
    <property type="entry name" value="AA9_LPMO"/>
</dbReference>